<keyword evidence="1" id="KW-1133">Transmembrane helix</keyword>
<feature type="transmembrane region" description="Helical" evidence="1">
    <location>
        <begin position="12"/>
        <end position="34"/>
    </location>
</feature>
<sequence length="36" mass="4145">MTICLRVIRNAWHLYYALRFVFKVACGSFGIALLTP</sequence>
<gene>
    <name evidence="2" type="ORF">H9J30_17425</name>
</gene>
<keyword evidence="1" id="KW-0472">Membrane</keyword>
<name>A0ABS9QZB5_9GAMM</name>
<reference evidence="2 3" key="1">
    <citation type="submission" date="2020-08" db="EMBL/GenBank/DDBJ databases">
        <title>Whole genome sequence of Shewanella sp strain PS-2.</title>
        <authorList>
            <person name="Das S.K."/>
        </authorList>
    </citation>
    <scope>NUCLEOTIDE SEQUENCE [LARGE SCALE GENOMIC DNA]</scope>
    <source>
        <strain evidence="2 3">PS-2</strain>
    </source>
</reference>
<evidence type="ECO:0000256" key="1">
    <source>
        <dbReference type="SAM" id="Phobius"/>
    </source>
</evidence>
<proteinExistence type="predicted"/>
<keyword evidence="3" id="KW-1185">Reference proteome</keyword>
<organism evidence="2 3">
    <name type="scientific">Shewanella cutis</name>
    <dbReference type="NCBI Taxonomy" id="2766780"/>
    <lineage>
        <taxon>Bacteria</taxon>
        <taxon>Pseudomonadati</taxon>
        <taxon>Pseudomonadota</taxon>
        <taxon>Gammaproteobacteria</taxon>
        <taxon>Alteromonadales</taxon>
        <taxon>Shewanellaceae</taxon>
        <taxon>Shewanella</taxon>
    </lineage>
</organism>
<comment type="caution">
    <text evidence="2">The sequence shown here is derived from an EMBL/GenBank/DDBJ whole genome shotgun (WGS) entry which is preliminary data.</text>
</comment>
<evidence type="ECO:0000313" key="2">
    <source>
        <dbReference type="EMBL" id="MCG9965682.1"/>
    </source>
</evidence>
<dbReference type="Proteomes" id="UP000829384">
    <property type="component" value="Unassembled WGS sequence"/>
</dbReference>
<accession>A0ABS9QZB5</accession>
<evidence type="ECO:0000313" key="3">
    <source>
        <dbReference type="Proteomes" id="UP000829384"/>
    </source>
</evidence>
<keyword evidence="1" id="KW-0812">Transmembrane</keyword>
<dbReference type="EMBL" id="JACSDI010000018">
    <property type="protein sequence ID" value="MCG9965682.1"/>
    <property type="molecule type" value="Genomic_DNA"/>
</dbReference>
<protein>
    <submittedName>
        <fullName evidence="2">DUF3265 domain-containing protein</fullName>
    </submittedName>
</protein>